<comment type="caution">
    <text evidence="2">The sequence shown here is derived from an EMBL/GenBank/DDBJ whole genome shotgun (WGS) entry which is preliminary data.</text>
</comment>
<name>A0AAW3ZPX6_9GAMM</name>
<evidence type="ECO:0000259" key="1">
    <source>
        <dbReference type="PROSITE" id="PS51186"/>
    </source>
</evidence>
<protein>
    <submittedName>
        <fullName evidence="2">GNAT family N-acetyltransferase</fullName>
    </submittedName>
</protein>
<organism evidence="2 3">
    <name type="scientific">Pseudomarimonas arenosa</name>
    <dbReference type="NCBI Taxonomy" id="2774145"/>
    <lineage>
        <taxon>Bacteria</taxon>
        <taxon>Pseudomonadati</taxon>
        <taxon>Pseudomonadota</taxon>
        <taxon>Gammaproteobacteria</taxon>
        <taxon>Lysobacterales</taxon>
        <taxon>Lysobacteraceae</taxon>
        <taxon>Pseudomarimonas</taxon>
    </lineage>
</organism>
<dbReference type="Gene3D" id="3.40.630.30">
    <property type="match status" value="1"/>
</dbReference>
<evidence type="ECO:0000313" key="3">
    <source>
        <dbReference type="Proteomes" id="UP000613768"/>
    </source>
</evidence>
<reference evidence="2 3" key="1">
    <citation type="submission" date="2020-09" db="EMBL/GenBank/DDBJ databases">
        <title>Pseudoxanthomonas sp. CAU 1598 isolated from sand of Yaerae Beach.</title>
        <authorList>
            <person name="Kim W."/>
        </authorList>
    </citation>
    <scope>NUCLEOTIDE SEQUENCE [LARGE SCALE GENOMIC DNA]</scope>
    <source>
        <strain evidence="2 3">CAU 1598</strain>
    </source>
</reference>
<feature type="domain" description="N-acetyltransferase" evidence="1">
    <location>
        <begin position="1"/>
        <end position="143"/>
    </location>
</feature>
<dbReference type="CDD" id="cd04301">
    <property type="entry name" value="NAT_SF"/>
    <property type="match status" value="1"/>
</dbReference>
<dbReference type="AlphaFoldDB" id="A0AAW3ZPX6"/>
<sequence length="143" mass="16303">MRPLLSDADISLAYPVVRQLRPHLDRGDLIAAVERQRREGFRCVGLFVEGVCLGFAGYRIHHMLAHGRTLYVDDLVTEQNEHGNGYGTRLLEWLVELGRKDGCDQLHLDSGCHRTEAHAFYFRRGLRISSFHFNIALHPGEHG</sequence>
<dbReference type="GO" id="GO:0016747">
    <property type="term" value="F:acyltransferase activity, transferring groups other than amino-acyl groups"/>
    <property type="evidence" value="ECO:0007669"/>
    <property type="project" value="InterPro"/>
</dbReference>
<dbReference type="InterPro" id="IPR000182">
    <property type="entry name" value="GNAT_dom"/>
</dbReference>
<dbReference type="SUPFAM" id="SSF55729">
    <property type="entry name" value="Acyl-CoA N-acyltransferases (Nat)"/>
    <property type="match status" value="1"/>
</dbReference>
<proteinExistence type="predicted"/>
<dbReference type="Pfam" id="PF00583">
    <property type="entry name" value="Acetyltransf_1"/>
    <property type="match status" value="1"/>
</dbReference>
<dbReference type="EMBL" id="JACYTR010000089">
    <property type="protein sequence ID" value="MBD8528166.1"/>
    <property type="molecule type" value="Genomic_DNA"/>
</dbReference>
<dbReference type="Proteomes" id="UP000613768">
    <property type="component" value="Unassembled WGS sequence"/>
</dbReference>
<keyword evidence="3" id="KW-1185">Reference proteome</keyword>
<accession>A0AAW3ZPX6</accession>
<evidence type="ECO:0000313" key="2">
    <source>
        <dbReference type="EMBL" id="MBD8528166.1"/>
    </source>
</evidence>
<dbReference type="PROSITE" id="PS51186">
    <property type="entry name" value="GNAT"/>
    <property type="match status" value="1"/>
</dbReference>
<dbReference type="InterPro" id="IPR016181">
    <property type="entry name" value="Acyl_CoA_acyltransferase"/>
</dbReference>
<gene>
    <name evidence="2" type="ORF">IFO71_20650</name>
</gene>